<dbReference type="Gene3D" id="3.40.50.1000">
    <property type="entry name" value="HAD superfamily/HAD-like"/>
    <property type="match status" value="1"/>
</dbReference>
<dbReference type="InterPro" id="IPR029044">
    <property type="entry name" value="Nucleotide-diphossugar_trans"/>
</dbReference>
<name>A0A4V6NB42_9BACT</name>
<evidence type="ECO:0000256" key="3">
    <source>
        <dbReference type="ARBA" id="ARBA00022801"/>
    </source>
</evidence>
<dbReference type="GO" id="GO:0016791">
    <property type="term" value="F:phosphatase activity"/>
    <property type="evidence" value="ECO:0007669"/>
    <property type="project" value="InterPro"/>
</dbReference>
<dbReference type="NCBIfam" id="TIGR01656">
    <property type="entry name" value="Histidinol-ppas"/>
    <property type="match status" value="1"/>
</dbReference>
<dbReference type="PANTHER" id="PTHR22572">
    <property type="entry name" value="SUGAR-1-PHOSPHATE GUANYL TRANSFERASE"/>
    <property type="match status" value="1"/>
</dbReference>
<dbReference type="InterPro" id="IPR006549">
    <property type="entry name" value="HAD-SF_hydro_IIIA"/>
</dbReference>
<dbReference type="CDD" id="cd06915">
    <property type="entry name" value="NTP_transferase_WcbM_like"/>
    <property type="match status" value="1"/>
</dbReference>
<organism evidence="5 6">
    <name type="scientific">Flaviaesturariibacter flavus</name>
    <dbReference type="NCBI Taxonomy" id="2502780"/>
    <lineage>
        <taxon>Bacteria</taxon>
        <taxon>Pseudomonadati</taxon>
        <taxon>Bacteroidota</taxon>
        <taxon>Chitinophagia</taxon>
        <taxon>Chitinophagales</taxon>
        <taxon>Chitinophagaceae</taxon>
        <taxon>Flaviaestuariibacter</taxon>
    </lineage>
</organism>
<keyword evidence="3 5" id="KW-0378">Hydrolase</keyword>
<dbReference type="InterPro" id="IPR050486">
    <property type="entry name" value="Mannose-1P_guanyltransferase"/>
</dbReference>
<dbReference type="SUPFAM" id="SSF56784">
    <property type="entry name" value="HAD-like"/>
    <property type="match status" value="1"/>
</dbReference>
<dbReference type="GO" id="GO:0046872">
    <property type="term" value="F:metal ion binding"/>
    <property type="evidence" value="ECO:0007669"/>
    <property type="project" value="UniProtKB-KW"/>
</dbReference>
<evidence type="ECO:0000256" key="2">
    <source>
        <dbReference type="ARBA" id="ARBA00022723"/>
    </source>
</evidence>
<keyword evidence="6" id="KW-1185">Reference proteome</keyword>
<protein>
    <submittedName>
        <fullName evidence="5">HAD-IIIA family hydrolase</fullName>
    </submittedName>
</protein>
<evidence type="ECO:0000259" key="4">
    <source>
        <dbReference type="Pfam" id="PF00483"/>
    </source>
</evidence>
<dbReference type="Proteomes" id="UP000295334">
    <property type="component" value="Unassembled WGS sequence"/>
</dbReference>
<dbReference type="RefSeq" id="WP_131446477.1">
    <property type="nucleotide sequence ID" value="NZ_SJZI01000002.1"/>
</dbReference>
<dbReference type="InterPro" id="IPR036412">
    <property type="entry name" value="HAD-like_sf"/>
</dbReference>
<dbReference type="InterPro" id="IPR006543">
    <property type="entry name" value="Histidinol-phos"/>
</dbReference>
<proteinExistence type="predicted"/>
<dbReference type="NCBIfam" id="TIGR01662">
    <property type="entry name" value="HAD-SF-IIIA"/>
    <property type="match status" value="1"/>
</dbReference>
<dbReference type="EMBL" id="SJZI01000002">
    <property type="protein sequence ID" value="TCJ19292.1"/>
    <property type="molecule type" value="Genomic_DNA"/>
</dbReference>
<keyword evidence="2" id="KW-0479">Metal-binding</keyword>
<dbReference type="OrthoDB" id="9813880at2"/>
<evidence type="ECO:0000256" key="1">
    <source>
        <dbReference type="ARBA" id="ARBA00022490"/>
    </source>
</evidence>
<feature type="domain" description="Nucleotidyl transferase" evidence="4">
    <location>
        <begin position="24"/>
        <end position="248"/>
    </location>
</feature>
<gene>
    <name evidence="5" type="ORF">EPD60_02420</name>
</gene>
<keyword evidence="1" id="KW-0963">Cytoplasm</keyword>
<dbReference type="Gene3D" id="3.90.550.10">
    <property type="entry name" value="Spore Coat Polysaccharide Biosynthesis Protein SpsA, Chain A"/>
    <property type="match status" value="1"/>
</dbReference>
<dbReference type="InterPro" id="IPR023214">
    <property type="entry name" value="HAD_sf"/>
</dbReference>
<sequence length="442" mass="48148">MNEQVQTNASGQSAPVDGQAITEAIILAGGLGTRLRSAVPDLPKCMAPVAGRPFLGYVIDSLRRQGIERFVFSLGYLSEPIQAWLAQAYPTLTYTCVIEAEPLGTGGGILLALSAANTAQVLVANGDTLFEIDLAKQATVHARTGAQCTLGLKPMREFDRYGAVAIDAAGIVTGFEEKRYFNEGLINGGVYLVDREALTGLGLPQKFSFEKEYLEPAARAGKLAGAVHDGYFIDIGIPEDFARAQRELQAPVLDLAQVDRSWTLLLDRDGVINEEFKDRYVLNRGEFRFSPGVLEAMPLLAEHFGRILVITNQRGVSRGLMSEADLQDVHAFMTEGINGAGGTVHGIYYCTDKDNNCFFRKPNPGMALRAKADFPDIDFRKTIMVGNKPSDMRFGRAAGAFTVFVTSTNPNEPFPHPDTDLRFDSLLDFAKALTEKKNTGHS</sequence>
<evidence type="ECO:0000313" key="6">
    <source>
        <dbReference type="Proteomes" id="UP000295334"/>
    </source>
</evidence>
<accession>A0A4V6NB42</accession>
<reference evidence="5 6" key="1">
    <citation type="submission" date="2019-03" db="EMBL/GenBank/DDBJ databases">
        <authorList>
            <person name="Kim M.K.M."/>
        </authorList>
    </citation>
    <scope>NUCLEOTIDE SEQUENCE [LARGE SCALE GENOMIC DNA]</scope>
    <source>
        <strain evidence="5 6">17J68-12</strain>
    </source>
</reference>
<dbReference type="Pfam" id="PF13242">
    <property type="entry name" value="Hydrolase_like"/>
    <property type="match status" value="1"/>
</dbReference>
<dbReference type="AlphaFoldDB" id="A0A4V6NB42"/>
<comment type="caution">
    <text evidence="5">The sequence shown here is derived from an EMBL/GenBank/DDBJ whole genome shotgun (WGS) entry which is preliminary data.</text>
</comment>
<dbReference type="SUPFAM" id="SSF53448">
    <property type="entry name" value="Nucleotide-diphospho-sugar transferases"/>
    <property type="match status" value="1"/>
</dbReference>
<dbReference type="InterPro" id="IPR005835">
    <property type="entry name" value="NTP_transferase_dom"/>
</dbReference>
<dbReference type="Pfam" id="PF00483">
    <property type="entry name" value="NTP_transferase"/>
    <property type="match status" value="1"/>
</dbReference>
<evidence type="ECO:0000313" key="5">
    <source>
        <dbReference type="EMBL" id="TCJ19292.1"/>
    </source>
</evidence>